<dbReference type="InterPro" id="IPR033989">
    <property type="entry name" value="CD209-like_CTLD"/>
</dbReference>
<dbReference type="SUPFAM" id="SSF56436">
    <property type="entry name" value="C-type lectin-like"/>
    <property type="match status" value="1"/>
</dbReference>
<dbReference type="SMART" id="SM00034">
    <property type="entry name" value="CLECT"/>
    <property type="match status" value="1"/>
</dbReference>
<keyword evidence="1" id="KW-0430">Lectin</keyword>
<dbReference type="Proteomes" id="UP000515156">
    <property type="component" value="Chromosome 3"/>
</dbReference>
<dbReference type="FunCoup" id="A0A6P7XRM7">
    <property type="interactions" value="52"/>
</dbReference>
<evidence type="ECO:0000256" key="3">
    <source>
        <dbReference type="SAM" id="Phobius"/>
    </source>
</evidence>
<dbReference type="InterPro" id="IPR001304">
    <property type="entry name" value="C-type_lectin-like"/>
</dbReference>
<dbReference type="InterPro" id="IPR016186">
    <property type="entry name" value="C-type_lectin-like/link_sf"/>
</dbReference>
<keyword evidence="3" id="KW-0472">Membrane</keyword>
<dbReference type="PROSITE" id="PS50041">
    <property type="entry name" value="C_TYPE_LECTIN_2"/>
    <property type="match status" value="1"/>
</dbReference>
<protein>
    <submittedName>
        <fullName evidence="6">CD209 antigen-like protein C isoform X1</fullName>
    </submittedName>
</protein>
<evidence type="ECO:0000256" key="2">
    <source>
        <dbReference type="ARBA" id="ARBA00023157"/>
    </source>
</evidence>
<dbReference type="KEGG" id="muo:115466296"/>
<evidence type="ECO:0000259" key="4">
    <source>
        <dbReference type="PROSITE" id="PS50041"/>
    </source>
</evidence>
<dbReference type="CDD" id="cd03590">
    <property type="entry name" value="CLECT_DC-SIGN_like"/>
    <property type="match status" value="1"/>
</dbReference>
<feature type="domain" description="C-type lectin" evidence="4">
    <location>
        <begin position="112"/>
        <end position="229"/>
    </location>
</feature>
<name>A0A6P7XRM7_9AMPH</name>
<keyword evidence="5" id="KW-1185">Reference proteome</keyword>
<evidence type="ECO:0000313" key="6">
    <source>
        <dbReference type="RefSeq" id="XP_030053320.1"/>
    </source>
</evidence>
<evidence type="ECO:0000256" key="1">
    <source>
        <dbReference type="ARBA" id="ARBA00022734"/>
    </source>
</evidence>
<dbReference type="PANTHER" id="PTHR22803">
    <property type="entry name" value="MANNOSE, PHOSPHOLIPASE, LECTIN RECEPTOR RELATED"/>
    <property type="match status" value="1"/>
</dbReference>
<gene>
    <name evidence="6" type="primary">LOC115466296</name>
</gene>
<keyword evidence="3" id="KW-0812">Transmembrane</keyword>
<dbReference type="Pfam" id="PF00059">
    <property type="entry name" value="Lectin_C"/>
    <property type="match status" value="1"/>
</dbReference>
<sequence>MANAMYVNSDQLYQAKAKEGKADISRNHSPGRKGCSYKFLLICFLLGISLLWLFVSLPIMIKWYLDLAEVKQKDLSRIDKSLEELKETVGSICQACASRSICQECPLGWLLFRGSCYKFSTTAKDWEGARISCAESNSHLAIINSLEEQYFLSNSTNSKDSWIGLSDKDTEGVWQWVDGSPLSFSFWNTGEPNNYMERDEDCVQLRYDKGWNGEWNDSSCKFTFLWICEKRSLCNLGLAG</sequence>
<accession>A0A6P7XRM7</accession>
<evidence type="ECO:0000313" key="5">
    <source>
        <dbReference type="Proteomes" id="UP000515156"/>
    </source>
</evidence>
<dbReference type="PROSITE" id="PS00615">
    <property type="entry name" value="C_TYPE_LECTIN_1"/>
    <property type="match status" value="1"/>
</dbReference>
<dbReference type="InterPro" id="IPR018378">
    <property type="entry name" value="C-type_lectin_CS"/>
</dbReference>
<reference evidence="6" key="1">
    <citation type="submission" date="2025-08" db="UniProtKB">
        <authorList>
            <consortium name="RefSeq"/>
        </authorList>
    </citation>
    <scope>IDENTIFICATION</scope>
</reference>
<keyword evidence="2" id="KW-1015">Disulfide bond</keyword>
<keyword evidence="3" id="KW-1133">Transmembrane helix</keyword>
<dbReference type="Gene3D" id="3.10.100.10">
    <property type="entry name" value="Mannose-Binding Protein A, subunit A"/>
    <property type="match status" value="1"/>
</dbReference>
<proteinExistence type="predicted"/>
<dbReference type="InterPro" id="IPR050111">
    <property type="entry name" value="C-type_lectin/snaclec_domain"/>
</dbReference>
<dbReference type="InParanoid" id="A0A6P7XRM7"/>
<dbReference type="OrthoDB" id="8950604at2759"/>
<organism evidence="5 6">
    <name type="scientific">Microcaecilia unicolor</name>
    <dbReference type="NCBI Taxonomy" id="1415580"/>
    <lineage>
        <taxon>Eukaryota</taxon>
        <taxon>Metazoa</taxon>
        <taxon>Chordata</taxon>
        <taxon>Craniata</taxon>
        <taxon>Vertebrata</taxon>
        <taxon>Euteleostomi</taxon>
        <taxon>Amphibia</taxon>
        <taxon>Gymnophiona</taxon>
        <taxon>Siphonopidae</taxon>
        <taxon>Microcaecilia</taxon>
    </lineage>
</organism>
<dbReference type="AlphaFoldDB" id="A0A6P7XRM7"/>
<dbReference type="InterPro" id="IPR016187">
    <property type="entry name" value="CTDL_fold"/>
</dbReference>
<dbReference type="RefSeq" id="XP_030053320.1">
    <property type="nucleotide sequence ID" value="XM_030197460.1"/>
</dbReference>
<dbReference type="GeneID" id="115466296"/>
<feature type="transmembrane region" description="Helical" evidence="3">
    <location>
        <begin position="39"/>
        <end position="65"/>
    </location>
</feature>
<dbReference type="GO" id="GO:0030246">
    <property type="term" value="F:carbohydrate binding"/>
    <property type="evidence" value="ECO:0007669"/>
    <property type="project" value="UniProtKB-KW"/>
</dbReference>